<keyword evidence="1" id="KW-0472">Membrane</keyword>
<keyword evidence="1" id="KW-1133">Transmembrane helix</keyword>
<keyword evidence="1" id="KW-0812">Transmembrane</keyword>
<proteinExistence type="predicted"/>
<protein>
    <submittedName>
        <fullName evidence="2">Uncharacterized protein</fullName>
    </submittedName>
</protein>
<dbReference type="AlphaFoldDB" id="A0A9D2KKE2"/>
<organism evidence="2 3">
    <name type="scientific">Candidatus Mediterraneibacter pullicola</name>
    <dbReference type="NCBI Taxonomy" id="2838682"/>
    <lineage>
        <taxon>Bacteria</taxon>
        <taxon>Bacillati</taxon>
        <taxon>Bacillota</taxon>
        <taxon>Clostridia</taxon>
        <taxon>Lachnospirales</taxon>
        <taxon>Lachnospiraceae</taxon>
        <taxon>Mediterraneibacter</taxon>
    </lineage>
</organism>
<dbReference type="EMBL" id="DXAK01000030">
    <property type="protein sequence ID" value="HJA06707.1"/>
    <property type="molecule type" value="Genomic_DNA"/>
</dbReference>
<dbReference type="Proteomes" id="UP000824223">
    <property type="component" value="Unassembled WGS sequence"/>
</dbReference>
<reference evidence="2" key="2">
    <citation type="submission" date="2021-04" db="EMBL/GenBank/DDBJ databases">
        <authorList>
            <person name="Gilroy R."/>
        </authorList>
    </citation>
    <scope>NUCLEOTIDE SEQUENCE</scope>
    <source>
        <strain evidence="2">ChiSjej2B20-11307</strain>
    </source>
</reference>
<sequence length="99" mass="10499">MKKLGKKAIIGICAGGVLLVAAVAVILIMVLRVNPVEAQNIALSQTGGGEIVSQEVSTEGLWNEYSYTIVNGDNWYEIEIGGFGGIEEFQSGTGDGYLY</sequence>
<reference evidence="2" key="1">
    <citation type="journal article" date="2021" name="PeerJ">
        <title>Extensive microbial diversity within the chicken gut microbiome revealed by metagenomics and culture.</title>
        <authorList>
            <person name="Gilroy R."/>
            <person name="Ravi A."/>
            <person name="Getino M."/>
            <person name="Pursley I."/>
            <person name="Horton D.L."/>
            <person name="Alikhan N.F."/>
            <person name="Baker D."/>
            <person name="Gharbi K."/>
            <person name="Hall N."/>
            <person name="Watson M."/>
            <person name="Adriaenssens E.M."/>
            <person name="Foster-Nyarko E."/>
            <person name="Jarju S."/>
            <person name="Secka A."/>
            <person name="Antonio M."/>
            <person name="Oren A."/>
            <person name="Chaudhuri R.R."/>
            <person name="La Ragione R."/>
            <person name="Hildebrand F."/>
            <person name="Pallen M.J."/>
        </authorList>
    </citation>
    <scope>NUCLEOTIDE SEQUENCE</scope>
    <source>
        <strain evidence="2">ChiSjej2B20-11307</strain>
    </source>
</reference>
<comment type="caution">
    <text evidence="2">The sequence shown here is derived from an EMBL/GenBank/DDBJ whole genome shotgun (WGS) entry which is preliminary data.</text>
</comment>
<evidence type="ECO:0000313" key="3">
    <source>
        <dbReference type="Proteomes" id="UP000824223"/>
    </source>
</evidence>
<evidence type="ECO:0000313" key="2">
    <source>
        <dbReference type="EMBL" id="HJA06707.1"/>
    </source>
</evidence>
<accession>A0A9D2KKE2</accession>
<gene>
    <name evidence="2" type="ORF">H9798_06105</name>
</gene>
<feature type="transmembrane region" description="Helical" evidence="1">
    <location>
        <begin position="9"/>
        <end position="31"/>
    </location>
</feature>
<evidence type="ECO:0000256" key="1">
    <source>
        <dbReference type="SAM" id="Phobius"/>
    </source>
</evidence>
<name>A0A9D2KKE2_9FIRM</name>